<reference evidence="6" key="1">
    <citation type="submission" date="2019-06" db="EMBL/GenBank/DDBJ databases">
        <authorList>
            <person name="Zheng W."/>
        </authorList>
    </citation>
    <scope>NUCLEOTIDE SEQUENCE</scope>
    <source>
        <strain evidence="6">QDHG01</strain>
    </source>
</reference>
<protein>
    <recommendedName>
        <fullName evidence="5">RING-type domain-containing protein</fullName>
    </recommendedName>
</protein>
<feature type="domain" description="RING-type" evidence="5">
    <location>
        <begin position="34"/>
        <end position="77"/>
    </location>
</feature>
<keyword evidence="2 4" id="KW-0863">Zinc-finger</keyword>
<evidence type="ECO:0000256" key="2">
    <source>
        <dbReference type="ARBA" id="ARBA00022771"/>
    </source>
</evidence>
<sequence length="92" mass="10830">MVERVPYLSSLNNIKKERFDRAQQRMGSALDIQCSICLQEYVQSDELAELNCDERHCFHSKCLEDWLRHKLECPLCKRTVSQSSPVERVRDS</sequence>
<dbReference type="Gene3D" id="3.30.40.10">
    <property type="entry name" value="Zinc/RING finger domain, C3HC4 (zinc finger)"/>
    <property type="match status" value="1"/>
</dbReference>
<keyword evidence="1" id="KW-0479">Metal-binding</keyword>
<dbReference type="PROSITE" id="PS50089">
    <property type="entry name" value="ZF_RING_2"/>
    <property type="match status" value="1"/>
</dbReference>
<evidence type="ECO:0000259" key="5">
    <source>
        <dbReference type="PROSITE" id="PS50089"/>
    </source>
</evidence>
<dbReference type="Pfam" id="PF13639">
    <property type="entry name" value="zf-RING_2"/>
    <property type="match status" value="1"/>
</dbReference>
<dbReference type="InterPro" id="IPR051834">
    <property type="entry name" value="RING_finger_E3_ligase"/>
</dbReference>
<dbReference type="GO" id="GO:0061630">
    <property type="term" value="F:ubiquitin protein ligase activity"/>
    <property type="evidence" value="ECO:0007669"/>
    <property type="project" value="TreeGrafter"/>
</dbReference>
<dbReference type="GO" id="GO:0005634">
    <property type="term" value="C:nucleus"/>
    <property type="evidence" value="ECO:0007669"/>
    <property type="project" value="TreeGrafter"/>
</dbReference>
<evidence type="ECO:0000256" key="4">
    <source>
        <dbReference type="PROSITE-ProRule" id="PRU00175"/>
    </source>
</evidence>
<proteinExistence type="predicted"/>
<organism evidence="6 7">
    <name type="scientific">Halteria grandinella</name>
    <dbReference type="NCBI Taxonomy" id="5974"/>
    <lineage>
        <taxon>Eukaryota</taxon>
        <taxon>Sar</taxon>
        <taxon>Alveolata</taxon>
        <taxon>Ciliophora</taxon>
        <taxon>Intramacronucleata</taxon>
        <taxon>Spirotrichea</taxon>
        <taxon>Stichotrichia</taxon>
        <taxon>Sporadotrichida</taxon>
        <taxon>Halteriidae</taxon>
        <taxon>Halteria</taxon>
    </lineage>
</organism>
<dbReference type="InterPro" id="IPR013083">
    <property type="entry name" value="Znf_RING/FYVE/PHD"/>
</dbReference>
<evidence type="ECO:0000313" key="7">
    <source>
        <dbReference type="Proteomes" id="UP000785679"/>
    </source>
</evidence>
<name>A0A8J8NLV7_HALGN</name>
<dbReference type="GO" id="GO:0008270">
    <property type="term" value="F:zinc ion binding"/>
    <property type="evidence" value="ECO:0007669"/>
    <property type="project" value="UniProtKB-KW"/>
</dbReference>
<gene>
    <name evidence="6" type="ORF">FGO68_gene2350</name>
</gene>
<dbReference type="InterPro" id="IPR001841">
    <property type="entry name" value="Znf_RING"/>
</dbReference>
<dbReference type="SUPFAM" id="SSF57850">
    <property type="entry name" value="RING/U-box"/>
    <property type="match status" value="1"/>
</dbReference>
<keyword evidence="7" id="KW-1185">Reference proteome</keyword>
<dbReference type="OrthoDB" id="292812at2759"/>
<evidence type="ECO:0000256" key="1">
    <source>
        <dbReference type="ARBA" id="ARBA00022723"/>
    </source>
</evidence>
<keyword evidence="3" id="KW-0862">Zinc</keyword>
<dbReference type="GO" id="GO:0006511">
    <property type="term" value="P:ubiquitin-dependent protein catabolic process"/>
    <property type="evidence" value="ECO:0007669"/>
    <property type="project" value="TreeGrafter"/>
</dbReference>
<accession>A0A8J8NLV7</accession>
<comment type="caution">
    <text evidence="6">The sequence shown here is derived from an EMBL/GenBank/DDBJ whole genome shotgun (WGS) entry which is preliminary data.</text>
</comment>
<dbReference type="PANTHER" id="PTHR45931:SF3">
    <property type="entry name" value="RING ZINC FINGER-CONTAINING PROTEIN"/>
    <property type="match status" value="1"/>
</dbReference>
<dbReference type="Proteomes" id="UP000785679">
    <property type="component" value="Unassembled WGS sequence"/>
</dbReference>
<dbReference type="SMART" id="SM01197">
    <property type="entry name" value="FANCL_C"/>
    <property type="match status" value="1"/>
</dbReference>
<dbReference type="PANTHER" id="PTHR45931">
    <property type="entry name" value="SI:CH211-59O9.10"/>
    <property type="match status" value="1"/>
</dbReference>
<evidence type="ECO:0000313" key="6">
    <source>
        <dbReference type="EMBL" id="TNV77249.1"/>
    </source>
</evidence>
<dbReference type="AlphaFoldDB" id="A0A8J8NLV7"/>
<evidence type="ECO:0000256" key="3">
    <source>
        <dbReference type="ARBA" id="ARBA00022833"/>
    </source>
</evidence>
<dbReference type="EMBL" id="RRYP01012237">
    <property type="protein sequence ID" value="TNV77249.1"/>
    <property type="molecule type" value="Genomic_DNA"/>
</dbReference>